<reference evidence="1" key="1">
    <citation type="journal article" date="2010" name="PLoS ONE">
        <title>Functional metagenomics: a high throughput screening method to decipher microbiota-driven NF-kappaB modulation in the human gut.</title>
        <authorList>
            <person name="Lakhdari O."/>
            <person name="Cultrone A."/>
            <person name="Tap J."/>
            <person name="Gloux K."/>
            <person name="Bernard F."/>
            <person name="Ehrlich S.D."/>
            <person name="Lefevre F."/>
            <person name="Dore J."/>
            <person name="Blottiere H.M."/>
        </authorList>
    </citation>
    <scope>NUCLEOTIDE SEQUENCE</scope>
</reference>
<dbReference type="EMBL" id="HQ231916">
    <property type="protein sequence ID" value="ADR74165.1"/>
    <property type="molecule type" value="Genomic_DNA"/>
</dbReference>
<organism evidence="1">
    <name type="scientific">uncultured bacterium 52B7</name>
    <dbReference type="NCBI Taxonomy" id="933047"/>
    <lineage>
        <taxon>Bacteria</taxon>
        <taxon>environmental samples</taxon>
    </lineage>
</organism>
<dbReference type="AlphaFoldDB" id="E5KWP8"/>
<proteinExistence type="predicted"/>
<evidence type="ECO:0000313" key="1">
    <source>
        <dbReference type="EMBL" id="ADR74165.1"/>
    </source>
</evidence>
<sequence>MFFNKQNAYEIFIINSYFSFVCFTGCGISDDARTPSNDESATYYLCKYWWHAEYVDVHNTRYIQELDFHKDGTGVEIIGKHQQANGNSTREEYHFKWNWGSSYKTISVQYDEGNAVFMDNVFIADRKFSYKMMGEEYFFDGFNKSYN</sequence>
<protein>
    <submittedName>
        <fullName evidence="1">Uncharacterized protein</fullName>
    </submittedName>
</protein>
<accession>E5KWP8</accession>
<name>E5KWP8_9BACT</name>